<dbReference type="InterPro" id="IPR029033">
    <property type="entry name" value="His_PPase_superfam"/>
</dbReference>
<keyword evidence="3" id="KW-1185">Reference proteome</keyword>
<keyword evidence="1 2" id="KW-0378">Hydrolase</keyword>
<sequence length="191" mass="21585">MTTTLGLIRHGVTEWNTLGKAQGISDIPLNGEGIEQAIALANRLSSEEWDIIFSSNLMRARQTAEIIRQSLGIASIFTDERIREINCGIIEGTTEEERIAYWGVNWREQNLGMEDFQVVAKRGLNFLEELIVKHAGKRILVVSHGALIGLSLQHLLPLRFPKTYIDNTSLTILTHTNNDWTCQLYNCTKHL</sequence>
<dbReference type="EMBL" id="CP027059">
    <property type="protein sequence ID" value="UQZ84586.1"/>
    <property type="molecule type" value="Genomic_DNA"/>
</dbReference>
<dbReference type="Proteomes" id="UP001057134">
    <property type="component" value="Chromosome"/>
</dbReference>
<evidence type="ECO:0000313" key="3">
    <source>
        <dbReference type="Proteomes" id="UP001057134"/>
    </source>
</evidence>
<dbReference type="SUPFAM" id="SSF53254">
    <property type="entry name" value="Phosphoglycerate mutase-like"/>
    <property type="match status" value="1"/>
</dbReference>
<name>A0ABY4RQ20_9BACL</name>
<dbReference type="RefSeq" id="WP_249860337.1">
    <property type="nucleotide sequence ID" value="NZ_CP027059.1"/>
</dbReference>
<dbReference type="PANTHER" id="PTHR46517">
    <property type="entry name" value="FRUCTOSE-2,6-BISPHOSPHATASE TIGAR"/>
    <property type="match status" value="1"/>
</dbReference>
<evidence type="ECO:0000313" key="2">
    <source>
        <dbReference type="EMBL" id="UQZ84586.1"/>
    </source>
</evidence>
<proteinExistence type="predicted"/>
<dbReference type="InterPro" id="IPR051695">
    <property type="entry name" value="Phosphoglycerate_Mutase"/>
</dbReference>
<gene>
    <name evidence="2" type="primary">pspA_2</name>
    <name evidence="2" type="ORF">SK3146_03841</name>
</gene>
<evidence type="ECO:0000256" key="1">
    <source>
        <dbReference type="ARBA" id="ARBA00022801"/>
    </source>
</evidence>
<reference evidence="2" key="2">
    <citation type="journal article" date="2021" name="J Anim Sci Technol">
        <title>Complete genome sequence of Paenibacillus konkukensis sp. nov. SK3146 as a potential probiotic strain.</title>
        <authorList>
            <person name="Jung H.I."/>
            <person name="Park S."/>
            <person name="Niu K.M."/>
            <person name="Lee S.W."/>
            <person name="Kothari D."/>
            <person name="Yi K.J."/>
            <person name="Kim S.K."/>
        </authorList>
    </citation>
    <scope>NUCLEOTIDE SEQUENCE</scope>
    <source>
        <strain evidence="2">SK3146</strain>
    </source>
</reference>
<protein>
    <submittedName>
        <fullName evidence="2">Phosphoserine phosphatase 1</fullName>
        <ecNumber evidence="2">3.1.3.3</ecNumber>
    </submittedName>
</protein>
<dbReference type="EC" id="3.1.3.3" evidence="2"/>
<dbReference type="InterPro" id="IPR013078">
    <property type="entry name" value="His_Pase_superF_clade-1"/>
</dbReference>
<dbReference type="Gene3D" id="3.40.50.1240">
    <property type="entry name" value="Phosphoglycerate mutase-like"/>
    <property type="match status" value="1"/>
</dbReference>
<dbReference type="SMART" id="SM00855">
    <property type="entry name" value="PGAM"/>
    <property type="match status" value="1"/>
</dbReference>
<reference evidence="2" key="1">
    <citation type="submission" date="2018-02" db="EMBL/GenBank/DDBJ databases">
        <authorList>
            <person name="Kim S.-K."/>
            <person name="Jung H.-I."/>
            <person name="Lee S.-W."/>
        </authorList>
    </citation>
    <scope>NUCLEOTIDE SEQUENCE</scope>
    <source>
        <strain evidence="2">SK3146</strain>
    </source>
</reference>
<dbReference type="Pfam" id="PF00300">
    <property type="entry name" value="His_Phos_1"/>
    <property type="match status" value="1"/>
</dbReference>
<dbReference type="GO" id="GO:0016787">
    <property type="term" value="F:hydrolase activity"/>
    <property type="evidence" value="ECO:0007669"/>
    <property type="project" value="UniProtKB-KW"/>
</dbReference>
<dbReference type="CDD" id="cd07067">
    <property type="entry name" value="HP_PGM_like"/>
    <property type="match status" value="1"/>
</dbReference>
<dbReference type="PANTHER" id="PTHR46517:SF1">
    <property type="entry name" value="FRUCTOSE-2,6-BISPHOSPHATASE TIGAR"/>
    <property type="match status" value="1"/>
</dbReference>
<organism evidence="2 3">
    <name type="scientific">Paenibacillus konkukensis</name>
    <dbReference type="NCBI Taxonomy" id="2020716"/>
    <lineage>
        <taxon>Bacteria</taxon>
        <taxon>Bacillati</taxon>
        <taxon>Bacillota</taxon>
        <taxon>Bacilli</taxon>
        <taxon>Bacillales</taxon>
        <taxon>Paenibacillaceae</taxon>
        <taxon>Paenibacillus</taxon>
    </lineage>
</organism>
<accession>A0ABY4RQ20</accession>